<reference evidence="4" key="1">
    <citation type="submission" date="2017-10" db="EMBL/GenBank/DDBJ databases">
        <title>Rapid genome shrinkage in a self-fertile nematode reveals novel sperm competition proteins.</title>
        <authorList>
            <person name="Yin D."/>
            <person name="Schwarz E.M."/>
            <person name="Thomas C.G."/>
            <person name="Felde R.L."/>
            <person name="Korf I.F."/>
            <person name="Cutter A.D."/>
            <person name="Schartner C.M."/>
            <person name="Ralston E.J."/>
            <person name="Meyer B.J."/>
            <person name="Haag E.S."/>
        </authorList>
    </citation>
    <scope>NUCLEOTIDE SEQUENCE [LARGE SCALE GENOMIC DNA]</scope>
    <source>
        <strain evidence="4">JU1422</strain>
    </source>
</reference>
<dbReference type="AlphaFoldDB" id="A0A2G5SNS4"/>
<dbReference type="EMBL" id="PDUG01000006">
    <property type="protein sequence ID" value="PIC16687.1"/>
    <property type="molecule type" value="Genomic_DNA"/>
</dbReference>
<name>A0A2G5SNS4_9PELO</name>
<keyword evidence="4" id="KW-1185">Reference proteome</keyword>
<keyword evidence="1" id="KW-1133">Transmembrane helix</keyword>
<dbReference type="OrthoDB" id="5779783at2759"/>
<dbReference type="InterPro" id="IPR005069">
    <property type="entry name" value="Nucl-diP-sugar_transferase"/>
</dbReference>
<keyword evidence="1" id="KW-0812">Transmembrane</keyword>
<evidence type="ECO:0000259" key="2">
    <source>
        <dbReference type="Pfam" id="PF03407"/>
    </source>
</evidence>
<evidence type="ECO:0000313" key="4">
    <source>
        <dbReference type="Proteomes" id="UP000230233"/>
    </source>
</evidence>
<feature type="domain" description="Nucleotide-diphospho-sugar transferase" evidence="2">
    <location>
        <begin position="158"/>
        <end position="349"/>
    </location>
</feature>
<protein>
    <recommendedName>
        <fullName evidence="2">Nucleotide-diphospho-sugar transferase domain-containing protein</fullName>
    </recommendedName>
</protein>
<comment type="caution">
    <text evidence="3">The sequence shown here is derived from an EMBL/GenBank/DDBJ whole genome shotgun (WGS) entry which is preliminary data.</text>
</comment>
<dbReference type="Pfam" id="PF03407">
    <property type="entry name" value="Nucleotid_trans"/>
    <property type="match status" value="1"/>
</dbReference>
<accession>A0A2G5SNS4</accession>
<dbReference type="PANTHER" id="PTHR31967">
    <property type="entry name" value="GROUNDHOG (HEDGEHOG-LIKE FAMILY)-RELATED"/>
    <property type="match status" value="1"/>
</dbReference>
<sequence>MSNYRNEGEPNLTKTEQYRLLRVRLLSLRDVVNKPACLPLGYSETCQISVSLAATLFSRFTLISCHLLEMKRPSFLKLFGFGFLLLVFRKIVVACMAMHIVWQNWEDVGFERLINNPSLQDAVLEMPSNKSGLVLILNRHALNMTFNWLCNTQNMPGVHENAYIVTLDQEASFALKKTWPNVKQINIVVSGLKDPFNYGDGYYQLFYLFRANLARAILHYNKSFWMIQQDTFWNDNLLNVKTDDEGVDILFDRASDKGPLVAGGYYHAKPTSNSKNYFAKLAKDISWWYAPDNAYMTAMCEVSGLAKCGRLSFDMITNWQWLQGSLTGIPPKFIQFDGETKLGGKLAKMRQIGFYFLADGDDQSTCNITSVENTKYLLESKISQWDKVASSSHKQFKMYQDIVDTFYSTRIGAAVMNHFILPYAHYCMLSM</sequence>
<dbReference type="Proteomes" id="UP000230233">
    <property type="component" value="Chromosome X"/>
</dbReference>
<dbReference type="PANTHER" id="PTHR31967:SF9">
    <property type="entry name" value="NUCLEOTIDE-DIPHOSPHO-SUGAR TRANSFERASE DOMAIN-CONTAINING PROTEIN"/>
    <property type="match status" value="1"/>
</dbReference>
<gene>
    <name evidence="3" type="primary">Cni-ZK455.5</name>
    <name evidence="3" type="synonym">Cnig_chr_X.g23209</name>
    <name evidence="3" type="ORF">B9Z55_023209</name>
</gene>
<organism evidence="3 4">
    <name type="scientific">Caenorhabditis nigoni</name>
    <dbReference type="NCBI Taxonomy" id="1611254"/>
    <lineage>
        <taxon>Eukaryota</taxon>
        <taxon>Metazoa</taxon>
        <taxon>Ecdysozoa</taxon>
        <taxon>Nematoda</taxon>
        <taxon>Chromadorea</taxon>
        <taxon>Rhabditida</taxon>
        <taxon>Rhabditina</taxon>
        <taxon>Rhabditomorpha</taxon>
        <taxon>Rhabditoidea</taxon>
        <taxon>Rhabditidae</taxon>
        <taxon>Peloderinae</taxon>
        <taxon>Caenorhabditis</taxon>
    </lineage>
</organism>
<keyword evidence="1" id="KW-0472">Membrane</keyword>
<feature type="transmembrane region" description="Helical" evidence="1">
    <location>
        <begin position="75"/>
        <end position="102"/>
    </location>
</feature>
<proteinExistence type="predicted"/>
<evidence type="ECO:0000256" key="1">
    <source>
        <dbReference type="SAM" id="Phobius"/>
    </source>
</evidence>
<evidence type="ECO:0000313" key="3">
    <source>
        <dbReference type="EMBL" id="PIC16687.1"/>
    </source>
</evidence>